<sequence>MALTGFDAASKDRDWDELREKGEAKRGRAETTLEAGILQRALLCLWTPDVLRVSRASAPCFDGVFAPEAHRAFQAACADLPPAAPKGLHSMEGQLWLHGLLPMRSVRQYATAWKKANLVLAMPSSVEHLFGKPMCFDSAADVEAAGVMWLELSELDGTGCVNYVTDFEWRPETMKSFFDVPGSSTNSGLVKFTVEDPSGDMELDDDLKFRVNLIPEDSGSEDPSGDMELDDDLKFRVNLIPEDSGSEAGALKVMHRLSLSLVGGKSSEKIYQIFFHTVDPTYQVHINVPDHRQPIFPTNEVFHQWHPLMDGLRRRPRLRFLIRLKPMDSGPLDGMCGCCG</sequence>
<comment type="caution">
    <text evidence="1">The sequence shown here is derived from an EMBL/GenBank/DDBJ whole genome shotgun (WGS) entry which is preliminary data.</text>
</comment>
<evidence type="ECO:0000313" key="2">
    <source>
        <dbReference type="Proteomes" id="UP000186817"/>
    </source>
</evidence>
<dbReference type="Proteomes" id="UP000186817">
    <property type="component" value="Unassembled WGS sequence"/>
</dbReference>
<dbReference type="EMBL" id="LSRX01000409">
    <property type="protein sequence ID" value="OLP98063.1"/>
    <property type="molecule type" value="Genomic_DNA"/>
</dbReference>
<organism evidence="1 2">
    <name type="scientific">Symbiodinium microadriaticum</name>
    <name type="common">Dinoflagellate</name>
    <name type="synonym">Zooxanthella microadriatica</name>
    <dbReference type="NCBI Taxonomy" id="2951"/>
    <lineage>
        <taxon>Eukaryota</taxon>
        <taxon>Sar</taxon>
        <taxon>Alveolata</taxon>
        <taxon>Dinophyceae</taxon>
        <taxon>Suessiales</taxon>
        <taxon>Symbiodiniaceae</taxon>
        <taxon>Symbiodinium</taxon>
    </lineage>
</organism>
<keyword evidence="2" id="KW-1185">Reference proteome</keyword>
<accession>A0A1Q9DSB4</accession>
<dbReference type="OrthoDB" id="258627at2759"/>
<reference evidence="1 2" key="1">
    <citation type="submission" date="2016-02" db="EMBL/GenBank/DDBJ databases">
        <title>Genome analysis of coral dinoflagellate symbionts highlights evolutionary adaptations to a symbiotic lifestyle.</title>
        <authorList>
            <person name="Aranda M."/>
            <person name="Li Y."/>
            <person name="Liew Y.J."/>
            <person name="Baumgarten S."/>
            <person name="Simakov O."/>
            <person name="Wilson M."/>
            <person name="Piel J."/>
            <person name="Ashoor H."/>
            <person name="Bougouffa S."/>
            <person name="Bajic V.B."/>
            <person name="Ryu T."/>
            <person name="Ravasi T."/>
            <person name="Bayer T."/>
            <person name="Micklem G."/>
            <person name="Kim H."/>
            <person name="Bhak J."/>
            <person name="Lajeunesse T.C."/>
            <person name="Voolstra C.R."/>
        </authorList>
    </citation>
    <scope>NUCLEOTIDE SEQUENCE [LARGE SCALE GENOMIC DNA]</scope>
    <source>
        <strain evidence="1 2">CCMP2467</strain>
    </source>
</reference>
<proteinExistence type="predicted"/>
<gene>
    <name evidence="1" type="ORF">AK812_SmicGene19510</name>
</gene>
<dbReference type="AlphaFoldDB" id="A0A1Q9DSB4"/>
<evidence type="ECO:0000313" key="1">
    <source>
        <dbReference type="EMBL" id="OLP98063.1"/>
    </source>
</evidence>
<protein>
    <submittedName>
        <fullName evidence="1">Uncharacterized protein</fullName>
    </submittedName>
</protein>
<name>A0A1Q9DSB4_SYMMI</name>